<evidence type="ECO:0000256" key="14">
    <source>
        <dbReference type="ARBA" id="ARBA00044770"/>
    </source>
</evidence>
<dbReference type="PANTHER" id="PTHR30474:SF2">
    <property type="entry name" value="PEPTIDOGLYCAN GLYCOSYLTRANSFERASE FTSW-RELATED"/>
    <property type="match status" value="1"/>
</dbReference>
<sequence>MNKNRKFDYIFLVSAAIIIFFGLLILASVSAAFSQEKVGEATYYLFHQIYYGFIPGISIAFIIYKIPLGFIKKNAGLFFLGNLFLMVLIFFPGLGISAGGASRWLDLKFFSFQPSEFLKLVFIIYLSAWLASPVRAFNKKPLAKKIKPDIDNNKRSAIMSSVLIPFLAILGVIAAFLIYQSDATTLGIIILSAFIMYFSANTFLLHPIIIFPIGVGVLYALIKTESYRLRRLLVFLNPNIDPMGIGYQLKQALIAVGSGGIFGLGLGMSGQKFGFIPHPMSDSIFAILAEETGFLGSFILIILFLAFTLGVFRIAKKSQDKFSRYFAVGFGSWICLQAFINIGAMIGIFPLAGIPLPFVSYGGSHLITELAGMGLLLNILKENRKVVE</sequence>
<dbReference type="GO" id="GO:0008955">
    <property type="term" value="F:peptidoglycan glycosyltransferase activity"/>
    <property type="evidence" value="ECO:0007669"/>
    <property type="project" value="UniProtKB-EC"/>
</dbReference>
<dbReference type="GO" id="GO:0015648">
    <property type="term" value="F:lipid-linked peptidoglycan transporter activity"/>
    <property type="evidence" value="ECO:0007669"/>
    <property type="project" value="TreeGrafter"/>
</dbReference>
<comment type="catalytic activity">
    <reaction evidence="15">
        <text>[GlcNAc-(1-&gt;4)-Mur2Ac(oyl-L-Ala-gamma-D-Glu-L-Lys-D-Ala-D-Ala)](n)-di-trans,octa-cis-undecaprenyl diphosphate + beta-D-GlcNAc-(1-&gt;4)-Mur2Ac(oyl-L-Ala-gamma-D-Glu-L-Lys-D-Ala-D-Ala)-di-trans,octa-cis-undecaprenyl diphosphate = [GlcNAc-(1-&gt;4)-Mur2Ac(oyl-L-Ala-gamma-D-Glu-L-Lys-D-Ala-D-Ala)](n+1)-di-trans,octa-cis-undecaprenyl diphosphate + di-trans,octa-cis-undecaprenyl diphosphate + H(+)</text>
        <dbReference type="Rhea" id="RHEA:23708"/>
        <dbReference type="Rhea" id="RHEA-COMP:9602"/>
        <dbReference type="Rhea" id="RHEA-COMP:9603"/>
        <dbReference type="ChEBI" id="CHEBI:15378"/>
        <dbReference type="ChEBI" id="CHEBI:58405"/>
        <dbReference type="ChEBI" id="CHEBI:60033"/>
        <dbReference type="ChEBI" id="CHEBI:78435"/>
        <dbReference type="EC" id="2.4.99.28"/>
    </reaction>
</comment>
<feature type="transmembrane region" description="Helical" evidence="16">
    <location>
        <begin position="326"/>
        <end position="352"/>
    </location>
</feature>
<evidence type="ECO:0000256" key="8">
    <source>
        <dbReference type="ARBA" id="ARBA00023136"/>
    </source>
</evidence>
<organism evidence="17 18">
    <name type="scientific">Candidatus Nealsonbacteria bacterium RIFCSPHIGHO2_01_FULL_38_55</name>
    <dbReference type="NCBI Taxonomy" id="1801664"/>
    <lineage>
        <taxon>Bacteria</taxon>
        <taxon>Candidatus Nealsoniibacteriota</taxon>
    </lineage>
</organism>
<gene>
    <name evidence="17" type="ORF">A2626_01600</name>
</gene>
<evidence type="ECO:0000256" key="6">
    <source>
        <dbReference type="ARBA" id="ARBA00022984"/>
    </source>
</evidence>
<feature type="transmembrane region" description="Helical" evidence="16">
    <location>
        <begin position="294"/>
        <end position="314"/>
    </location>
</feature>
<dbReference type="Proteomes" id="UP000177360">
    <property type="component" value="Unassembled WGS sequence"/>
</dbReference>
<evidence type="ECO:0000256" key="13">
    <source>
        <dbReference type="ARBA" id="ARBA00041418"/>
    </source>
</evidence>
<name>A0A1G2E0A0_9BACT</name>
<evidence type="ECO:0000256" key="11">
    <source>
        <dbReference type="ARBA" id="ARBA00038053"/>
    </source>
</evidence>
<feature type="transmembrane region" description="Helical" evidence="16">
    <location>
        <begin position="252"/>
        <end position="274"/>
    </location>
</feature>
<keyword evidence="2" id="KW-0328">Glycosyltransferase</keyword>
<feature type="transmembrane region" description="Helical" evidence="16">
    <location>
        <begin position="45"/>
        <end position="64"/>
    </location>
</feature>
<evidence type="ECO:0000313" key="18">
    <source>
        <dbReference type="Proteomes" id="UP000177360"/>
    </source>
</evidence>
<feature type="transmembrane region" description="Helical" evidence="16">
    <location>
        <begin position="358"/>
        <end position="380"/>
    </location>
</feature>
<comment type="similarity">
    <text evidence="11">Belongs to the SEDS family. FtsW subfamily.</text>
</comment>
<evidence type="ECO:0000256" key="5">
    <source>
        <dbReference type="ARBA" id="ARBA00022960"/>
    </source>
</evidence>
<evidence type="ECO:0000256" key="9">
    <source>
        <dbReference type="ARBA" id="ARBA00032370"/>
    </source>
</evidence>
<evidence type="ECO:0000313" key="17">
    <source>
        <dbReference type="EMBL" id="OGZ19286.1"/>
    </source>
</evidence>
<dbReference type="GO" id="GO:0051301">
    <property type="term" value="P:cell division"/>
    <property type="evidence" value="ECO:0007669"/>
    <property type="project" value="InterPro"/>
</dbReference>
<feature type="transmembrane region" description="Helical" evidence="16">
    <location>
        <begin position="9"/>
        <end position="33"/>
    </location>
</feature>
<evidence type="ECO:0000256" key="15">
    <source>
        <dbReference type="ARBA" id="ARBA00049902"/>
    </source>
</evidence>
<keyword evidence="8 16" id="KW-0472">Membrane</keyword>
<feature type="transmembrane region" description="Helical" evidence="16">
    <location>
        <begin position="76"/>
        <end position="97"/>
    </location>
</feature>
<evidence type="ECO:0000256" key="3">
    <source>
        <dbReference type="ARBA" id="ARBA00022679"/>
    </source>
</evidence>
<keyword evidence="6" id="KW-0573">Peptidoglycan synthesis</keyword>
<dbReference type="EC" id="2.4.99.28" evidence="14"/>
<evidence type="ECO:0000256" key="12">
    <source>
        <dbReference type="ARBA" id="ARBA00041185"/>
    </source>
</evidence>
<dbReference type="InterPro" id="IPR001182">
    <property type="entry name" value="FtsW/RodA"/>
</dbReference>
<dbReference type="GO" id="GO:0008360">
    <property type="term" value="P:regulation of cell shape"/>
    <property type="evidence" value="ECO:0007669"/>
    <property type="project" value="UniProtKB-KW"/>
</dbReference>
<accession>A0A1G2E0A0</accession>
<evidence type="ECO:0000256" key="4">
    <source>
        <dbReference type="ARBA" id="ARBA00022692"/>
    </source>
</evidence>
<dbReference type="GO" id="GO:0032153">
    <property type="term" value="C:cell division site"/>
    <property type="evidence" value="ECO:0007669"/>
    <property type="project" value="TreeGrafter"/>
</dbReference>
<feature type="transmembrane region" description="Helical" evidence="16">
    <location>
        <begin position="158"/>
        <end position="179"/>
    </location>
</feature>
<evidence type="ECO:0000256" key="10">
    <source>
        <dbReference type="ARBA" id="ARBA00033270"/>
    </source>
</evidence>
<evidence type="ECO:0000256" key="2">
    <source>
        <dbReference type="ARBA" id="ARBA00022676"/>
    </source>
</evidence>
<evidence type="ECO:0000256" key="1">
    <source>
        <dbReference type="ARBA" id="ARBA00004141"/>
    </source>
</evidence>
<feature type="transmembrane region" description="Helical" evidence="16">
    <location>
        <begin position="194"/>
        <end position="222"/>
    </location>
</feature>
<dbReference type="Pfam" id="PF01098">
    <property type="entry name" value="FTSW_RODA_SPOVE"/>
    <property type="match status" value="1"/>
</dbReference>
<dbReference type="GO" id="GO:0009252">
    <property type="term" value="P:peptidoglycan biosynthetic process"/>
    <property type="evidence" value="ECO:0007669"/>
    <property type="project" value="UniProtKB-KW"/>
</dbReference>
<dbReference type="GO" id="GO:0005886">
    <property type="term" value="C:plasma membrane"/>
    <property type="evidence" value="ECO:0007669"/>
    <property type="project" value="TreeGrafter"/>
</dbReference>
<protein>
    <recommendedName>
        <fullName evidence="12">Probable peptidoglycan glycosyltransferase FtsW</fullName>
        <ecNumber evidence="14">2.4.99.28</ecNumber>
    </recommendedName>
    <alternativeName>
        <fullName evidence="13">Cell division protein FtsW</fullName>
    </alternativeName>
    <alternativeName>
        <fullName evidence="10">Cell wall polymerase</fullName>
    </alternativeName>
    <alternativeName>
        <fullName evidence="9">Peptidoglycan polymerase</fullName>
    </alternativeName>
</protein>
<proteinExistence type="inferred from homology"/>
<dbReference type="PANTHER" id="PTHR30474">
    <property type="entry name" value="CELL CYCLE PROTEIN"/>
    <property type="match status" value="1"/>
</dbReference>
<keyword evidence="3" id="KW-0808">Transferase</keyword>
<evidence type="ECO:0000256" key="7">
    <source>
        <dbReference type="ARBA" id="ARBA00022989"/>
    </source>
</evidence>
<evidence type="ECO:0000256" key="16">
    <source>
        <dbReference type="SAM" id="Phobius"/>
    </source>
</evidence>
<keyword evidence="4 16" id="KW-0812">Transmembrane</keyword>
<reference evidence="17 18" key="1">
    <citation type="journal article" date="2016" name="Nat. Commun.">
        <title>Thousands of microbial genomes shed light on interconnected biogeochemical processes in an aquifer system.</title>
        <authorList>
            <person name="Anantharaman K."/>
            <person name="Brown C.T."/>
            <person name="Hug L.A."/>
            <person name="Sharon I."/>
            <person name="Castelle C.J."/>
            <person name="Probst A.J."/>
            <person name="Thomas B.C."/>
            <person name="Singh A."/>
            <person name="Wilkins M.J."/>
            <person name="Karaoz U."/>
            <person name="Brodie E.L."/>
            <person name="Williams K.H."/>
            <person name="Hubbard S.S."/>
            <person name="Banfield J.F."/>
        </authorList>
    </citation>
    <scope>NUCLEOTIDE SEQUENCE [LARGE SCALE GENOMIC DNA]</scope>
</reference>
<feature type="transmembrane region" description="Helical" evidence="16">
    <location>
        <begin position="117"/>
        <end position="137"/>
    </location>
</feature>
<keyword evidence="7 16" id="KW-1133">Transmembrane helix</keyword>
<comment type="subcellular location">
    <subcellularLocation>
        <location evidence="1">Membrane</location>
        <topology evidence="1">Multi-pass membrane protein</topology>
    </subcellularLocation>
</comment>
<comment type="caution">
    <text evidence="17">The sequence shown here is derived from an EMBL/GenBank/DDBJ whole genome shotgun (WGS) entry which is preliminary data.</text>
</comment>
<keyword evidence="5" id="KW-0133">Cell shape</keyword>
<dbReference type="AlphaFoldDB" id="A0A1G2E0A0"/>
<dbReference type="EMBL" id="MHLZ01000038">
    <property type="protein sequence ID" value="OGZ19286.1"/>
    <property type="molecule type" value="Genomic_DNA"/>
</dbReference>